<dbReference type="InterPro" id="IPR030395">
    <property type="entry name" value="GP_PDE_dom"/>
</dbReference>
<dbReference type="PANTHER" id="PTHR46211">
    <property type="entry name" value="GLYCEROPHOSPHORYL DIESTER PHOSPHODIESTERASE"/>
    <property type="match status" value="1"/>
</dbReference>
<dbReference type="AlphaFoldDB" id="A0A382IKA3"/>
<organism evidence="2">
    <name type="scientific">marine metagenome</name>
    <dbReference type="NCBI Taxonomy" id="408172"/>
    <lineage>
        <taxon>unclassified sequences</taxon>
        <taxon>metagenomes</taxon>
        <taxon>ecological metagenomes</taxon>
    </lineage>
</organism>
<reference evidence="2" key="1">
    <citation type="submission" date="2018-05" db="EMBL/GenBank/DDBJ databases">
        <authorList>
            <person name="Lanie J.A."/>
            <person name="Ng W.-L."/>
            <person name="Kazmierczak K.M."/>
            <person name="Andrzejewski T.M."/>
            <person name="Davidsen T.M."/>
            <person name="Wayne K.J."/>
            <person name="Tettelin H."/>
            <person name="Glass J.I."/>
            <person name="Rusch D."/>
            <person name="Podicherti R."/>
            <person name="Tsui H.-C.T."/>
            <person name="Winkler M.E."/>
        </authorList>
    </citation>
    <scope>NUCLEOTIDE SEQUENCE</scope>
</reference>
<gene>
    <name evidence="2" type="ORF">METZ01_LOCUS252546</name>
</gene>
<dbReference type="EMBL" id="UINC01067735">
    <property type="protein sequence ID" value="SVB99692.1"/>
    <property type="molecule type" value="Genomic_DNA"/>
</dbReference>
<accession>A0A382IKA3</accession>
<dbReference type="Gene3D" id="3.20.20.190">
    <property type="entry name" value="Phosphatidylinositol (PI) phosphodiesterase"/>
    <property type="match status" value="1"/>
</dbReference>
<dbReference type="GO" id="GO:0008081">
    <property type="term" value="F:phosphoric diester hydrolase activity"/>
    <property type="evidence" value="ECO:0007669"/>
    <property type="project" value="InterPro"/>
</dbReference>
<evidence type="ECO:0000259" key="1">
    <source>
        <dbReference type="PROSITE" id="PS51704"/>
    </source>
</evidence>
<dbReference type="SUPFAM" id="SSF51695">
    <property type="entry name" value="PLC-like phosphodiesterases"/>
    <property type="match status" value="1"/>
</dbReference>
<protein>
    <recommendedName>
        <fullName evidence="1">GP-PDE domain-containing protein</fullName>
    </recommendedName>
</protein>
<name>A0A382IKA3_9ZZZZ</name>
<proteinExistence type="predicted"/>
<dbReference type="PROSITE" id="PS51704">
    <property type="entry name" value="GP_PDE"/>
    <property type="match status" value="1"/>
</dbReference>
<feature type="non-terminal residue" evidence="2">
    <location>
        <position position="222"/>
    </location>
</feature>
<dbReference type="Pfam" id="PF03009">
    <property type="entry name" value="GDPD"/>
    <property type="match status" value="1"/>
</dbReference>
<dbReference type="InterPro" id="IPR017946">
    <property type="entry name" value="PLC-like_Pdiesterase_TIM-brl"/>
</dbReference>
<sequence>MIYEPDYKNVNNIPKSGLLVFAHRGFGNYGPDNSLAAVRMAIEAEIDGVDLDGQMTVDGKLVIYHDPKLDRLTDGTGSLKEKTLAQLKELDLGFKFHEKFRGEKISTYEEILKEVNGRLKIFVELKTSTIGSDSSEDIAVGLIQKYNAHDWAYLSSFNPFVLYRIKKLDEKVNTMFIFKDVNVDPEILKEIHPTDTKGIPWMLRNEFCRSLIRRWTKPDFLS</sequence>
<feature type="domain" description="GP-PDE" evidence="1">
    <location>
        <begin position="18"/>
        <end position="222"/>
    </location>
</feature>
<evidence type="ECO:0000313" key="2">
    <source>
        <dbReference type="EMBL" id="SVB99692.1"/>
    </source>
</evidence>
<dbReference type="PANTHER" id="PTHR46211:SF1">
    <property type="entry name" value="GLYCEROPHOSPHODIESTER PHOSPHODIESTERASE, CYTOPLASMIC"/>
    <property type="match status" value="1"/>
</dbReference>
<dbReference type="GO" id="GO:0006629">
    <property type="term" value="P:lipid metabolic process"/>
    <property type="evidence" value="ECO:0007669"/>
    <property type="project" value="InterPro"/>
</dbReference>